<name>A0A2P4PQA5_RHIID</name>
<gene>
    <name evidence="2" type="ORF">GLOIN_2v1779307</name>
</gene>
<evidence type="ECO:0000313" key="2">
    <source>
        <dbReference type="EMBL" id="POG67574.1"/>
    </source>
</evidence>
<feature type="compositionally biased region" description="Acidic residues" evidence="1">
    <location>
        <begin position="267"/>
        <end position="282"/>
    </location>
</feature>
<feature type="region of interest" description="Disordered" evidence="1">
    <location>
        <begin position="1"/>
        <end position="68"/>
    </location>
</feature>
<dbReference type="AlphaFoldDB" id="A0A2P4PQA5"/>
<comment type="caution">
    <text evidence="2">The sequence shown here is derived from an EMBL/GenBank/DDBJ whole genome shotgun (WGS) entry which is preliminary data.</text>
</comment>
<dbReference type="VEuPathDB" id="FungiDB:RhiirFUN_008233"/>
<protein>
    <submittedName>
        <fullName evidence="2">Uncharacterized protein</fullName>
    </submittedName>
</protein>
<sequence>MPRMPRVPNGSDESASLQRQPDDAPSNSEEEQPLRQGSTKTVSSGNDVSSPHGLEQVTGLRTDTYDQDCKPVCSATDDSDEIELTKNQNVELDLIRDLQSCVIVPSNEQHSSSNEACDQTTTQNLIHLFRKAVRAGHEEILSWVHYSGNFENKVAEICRETGAVDKTARTQIYKEMLEHLAGVTPVSLRIKTLRAKKICKLFGENGVGIDKIKYVTCSANEISELTNAQIQNVIDISRQATSKPISMKTVSRGNDQSHVTLKIADAETVEYDEPDDDDEPGDDDYKVDAFAGSLDWRD</sequence>
<accession>A0A2P4PQA5</accession>
<feature type="compositionally biased region" description="Polar residues" evidence="1">
    <location>
        <begin position="35"/>
        <end position="49"/>
    </location>
</feature>
<dbReference type="Proteomes" id="UP000018888">
    <property type="component" value="Unassembled WGS sequence"/>
</dbReference>
<evidence type="ECO:0000313" key="3">
    <source>
        <dbReference type="Proteomes" id="UP000018888"/>
    </source>
</evidence>
<proteinExistence type="predicted"/>
<keyword evidence="3" id="KW-1185">Reference proteome</keyword>
<reference evidence="2 3" key="2">
    <citation type="journal article" date="2018" name="New Phytol.">
        <title>High intraspecific genome diversity in the model arbuscular mycorrhizal symbiont Rhizophagus irregularis.</title>
        <authorList>
            <person name="Chen E.C.H."/>
            <person name="Morin E."/>
            <person name="Beaudet D."/>
            <person name="Noel J."/>
            <person name="Yildirir G."/>
            <person name="Ndikumana S."/>
            <person name="Charron P."/>
            <person name="St-Onge C."/>
            <person name="Giorgi J."/>
            <person name="Kruger M."/>
            <person name="Marton T."/>
            <person name="Ropars J."/>
            <person name="Grigoriev I.V."/>
            <person name="Hainaut M."/>
            <person name="Henrissat B."/>
            <person name="Roux C."/>
            <person name="Martin F."/>
            <person name="Corradi N."/>
        </authorList>
    </citation>
    <scope>NUCLEOTIDE SEQUENCE [LARGE SCALE GENOMIC DNA]</scope>
    <source>
        <strain evidence="2 3">DAOM 197198</strain>
    </source>
</reference>
<feature type="region of interest" description="Disordered" evidence="1">
    <location>
        <begin position="263"/>
        <end position="287"/>
    </location>
</feature>
<dbReference type="EMBL" id="AUPC02000169">
    <property type="protein sequence ID" value="POG67574.1"/>
    <property type="molecule type" value="Genomic_DNA"/>
</dbReference>
<evidence type="ECO:0000256" key="1">
    <source>
        <dbReference type="SAM" id="MobiDB-lite"/>
    </source>
</evidence>
<reference evidence="2 3" key="1">
    <citation type="journal article" date="2013" name="Proc. Natl. Acad. Sci. U.S.A.">
        <title>Genome of an arbuscular mycorrhizal fungus provides insight into the oldest plant symbiosis.</title>
        <authorList>
            <person name="Tisserant E."/>
            <person name="Malbreil M."/>
            <person name="Kuo A."/>
            <person name="Kohler A."/>
            <person name="Symeonidi A."/>
            <person name="Balestrini R."/>
            <person name="Charron P."/>
            <person name="Duensing N."/>
            <person name="Frei Dit Frey N."/>
            <person name="Gianinazzi-Pearson V."/>
            <person name="Gilbert L.B."/>
            <person name="Handa Y."/>
            <person name="Herr J.R."/>
            <person name="Hijri M."/>
            <person name="Koul R."/>
            <person name="Kawaguchi M."/>
            <person name="Krajinski F."/>
            <person name="Lammers P.J."/>
            <person name="Masclaux F.G."/>
            <person name="Murat C."/>
            <person name="Morin E."/>
            <person name="Ndikumana S."/>
            <person name="Pagni M."/>
            <person name="Petitpierre D."/>
            <person name="Requena N."/>
            <person name="Rosikiewicz P."/>
            <person name="Riley R."/>
            <person name="Saito K."/>
            <person name="San Clemente H."/>
            <person name="Shapiro H."/>
            <person name="van Tuinen D."/>
            <person name="Becard G."/>
            <person name="Bonfante P."/>
            <person name="Paszkowski U."/>
            <person name="Shachar-Hill Y.Y."/>
            <person name="Tuskan G.A."/>
            <person name="Young P.W."/>
            <person name="Sanders I.R."/>
            <person name="Henrissat B."/>
            <person name="Rensing S.A."/>
            <person name="Grigoriev I.V."/>
            <person name="Corradi N."/>
            <person name="Roux C."/>
            <person name="Martin F."/>
        </authorList>
    </citation>
    <scope>NUCLEOTIDE SEQUENCE [LARGE SCALE GENOMIC DNA]</scope>
    <source>
        <strain evidence="2 3">DAOM 197198</strain>
    </source>
</reference>
<organism evidence="2 3">
    <name type="scientific">Rhizophagus irregularis (strain DAOM 181602 / DAOM 197198 / MUCL 43194)</name>
    <name type="common">Arbuscular mycorrhizal fungus</name>
    <name type="synonym">Glomus intraradices</name>
    <dbReference type="NCBI Taxonomy" id="747089"/>
    <lineage>
        <taxon>Eukaryota</taxon>
        <taxon>Fungi</taxon>
        <taxon>Fungi incertae sedis</taxon>
        <taxon>Mucoromycota</taxon>
        <taxon>Glomeromycotina</taxon>
        <taxon>Glomeromycetes</taxon>
        <taxon>Glomerales</taxon>
        <taxon>Glomeraceae</taxon>
        <taxon>Rhizophagus</taxon>
    </lineage>
</organism>